<comment type="subunit">
    <text evidence="5">V-ATPase is a heteromultimeric enzyme composed of a peripheral catalytic V1 complex (components A to H) attached to an integral membrane V0 proton pore complex (components: a, c, c', c'', d, e, f and VOA1).</text>
</comment>
<dbReference type="OrthoDB" id="10250083at2759"/>
<evidence type="ECO:0000313" key="8">
    <source>
        <dbReference type="EMBL" id="KAG7562391.1"/>
    </source>
</evidence>
<evidence type="ECO:0000256" key="2">
    <source>
        <dbReference type="ARBA" id="ARBA00022448"/>
    </source>
</evidence>
<dbReference type="Gene3D" id="1.10.132.50">
    <property type="entry name" value="ATP synthase (C/AC39) subunit, domain 3"/>
    <property type="match status" value="1"/>
</dbReference>
<dbReference type="FunFam" id="1.20.1690.10:FF:000003">
    <property type="entry name" value="V-type proton ATPase subunit"/>
    <property type="match status" value="1"/>
</dbReference>
<evidence type="ECO:0000256" key="7">
    <source>
        <dbReference type="PIRNR" id="PIRNR018497"/>
    </source>
</evidence>
<dbReference type="Proteomes" id="UP000812966">
    <property type="component" value="Unassembled WGS sequence"/>
</dbReference>
<keyword evidence="4 7" id="KW-0406">Ion transport</keyword>
<dbReference type="InterPro" id="IPR036079">
    <property type="entry name" value="ATPase_csu/dsu_sf"/>
</dbReference>
<gene>
    <name evidence="8" type="ORF">FFLO_02171</name>
</gene>
<evidence type="ECO:0000256" key="6">
    <source>
        <dbReference type="ARBA" id="ARBA00059115"/>
    </source>
</evidence>
<accession>A0A8K0JTC0</accession>
<dbReference type="InterPro" id="IPR002843">
    <property type="entry name" value="ATPase_V0-cplx_csu/dsu"/>
</dbReference>
<evidence type="ECO:0000256" key="5">
    <source>
        <dbReference type="ARBA" id="ARBA00029477"/>
    </source>
</evidence>
<sequence>MEALFFNASNGFLEGVVRGYRNSLLTQNVYNNLTQCENLEDFRLQLSATDYGNFLANEPLPLSTAVIAEKATQKLVAEFNYIRTNAVAPLSTFMDYITYSYMIDNVILLTLGTLHERDTHELLERCHPLGVFDTMPALCVATNVEELYNSVLVDTPLAPYFRDCLSAQDLDDLNIEIIRNTLYKSYLEDFYQFVQTLGEPTRESMSKVLAFEADRRTINITLNSFGTELSKEQRAKLFPTIGRLYPEGNNALARAEDVDTVKACVEYIPEYKAFFDNASKSTGSGGGGGMNGGAGGDDSDGASLEDEFFKREVSINRDTFLQQFGLAVFYSFVKLKEQEVRNLTWIAECIMQDAKDRINDYIPLF</sequence>
<dbReference type="AlphaFoldDB" id="A0A8K0JTC0"/>
<dbReference type="PIRSF" id="PIRSF018497">
    <property type="entry name" value="V-ATP_synth_D"/>
    <property type="match status" value="1"/>
</dbReference>
<keyword evidence="9" id="KW-1185">Reference proteome</keyword>
<keyword evidence="3 7" id="KW-0375">Hydrogen ion transport</keyword>
<dbReference type="PANTHER" id="PTHR11028">
    <property type="entry name" value="VACUOLAR ATP SYNTHASE SUBUNIT AC39"/>
    <property type="match status" value="1"/>
</dbReference>
<protein>
    <recommendedName>
        <fullName evidence="7">V-type proton ATPase subunit</fullName>
    </recommendedName>
</protein>
<dbReference type="EMBL" id="JABELV010000033">
    <property type="protein sequence ID" value="KAG7562391.1"/>
    <property type="molecule type" value="Genomic_DNA"/>
</dbReference>
<comment type="subunit">
    <text evidence="7">V-ATPase is a heteromultimeric enzyme made up of two complexes: the ATP-hydrolytic V1 complex and the proton translocation V0 complex.</text>
</comment>
<dbReference type="GO" id="GO:0033179">
    <property type="term" value="C:proton-transporting V-type ATPase, V0 domain"/>
    <property type="evidence" value="ECO:0007669"/>
    <property type="project" value="InterPro"/>
</dbReference>
<evidence type="ECO:0000256" key="1">
    <source>
        <dbReference type="ARBA" id="ARBA00006709"/>
    </source>
</evidence>
<evidence type="ECO:0000256" key="3">
    <source>
        <dbReference type="ARBA" id="ARBA00022781"/>
    </source>
</evidence>
<comment type="similarity">
    <text evidence="1 7">Belongs to the V-ATPase V0D/AC39 subunit family.</text>
</comment>
<comment type="caution">
    <text evidence="8">The sequence shown here is derived from an EMBL/GenBank/DDBJ whole genome shotgun (WGS) entry which is preliminary data.</text>
</comment>
<dbReference type="FunFam" id="1.10.132.50:FF:000002">
    <property type="entry name" value="V-type proton ATPase subunit"/>
    <property type="match status" value="1"/>
</dbReference>
<keyword evidence="2 7" id="KW-0813">Transport</keyword>
<dbReference type="Gene3D" id="1.20.1690.10">
    <property type="entry name" value="V-type ATP synthase subunit C domain"/>
    <property type="match status" value="2"/>
</dbReference>
<organism evidence="8 9">
    <name type="scientific">Filobasidium floriforme</name>
    <dbReference type="NCBI Taxonomy" id="5210"/>
    <lineage>
        <taxon>Eukaryota</taxon>
        <taxon>Fungi</taxon>
        <taxon>Dikarya</taxon>
        <taxon>Basidiomycota</taxon>
        <taxon>Agaricomycotina</taxon>
        <taxon>Tremellomycetes</taxon>
        <taxon>Filobasidiales</taxon>
        <taxon>Filobasidiaceae</taxon>
        <taxon>Filobasidium</taxon>
    </lineage>
</organism>
<evidence type="ECO:0000256" key="4">
    <source>
        <dbReference type="ARBA" id="ARBA00023065"/>
    </source>
</evidence>
<proteinExistence type="inferred from homology"/>
<name>A0A8K0JTC0_9TREE</name>
<dbReference type="InterPro" id="IPR044911">
    <property type="entry name" value="V-type_ATPase_csu/dsu_dom_3"/>
</dbReference>
<dbReference type="GO" id="GO:0046961">
    <property type="term" value="F:proton-transporting ATPase activity, rotational mechanism"/>
    <property type="evidence" value="ECO:0007669"/>
    <property type="project" value="InterPro"/>
</dbReference>
<reference evidence="8" key="1">
    <citation type="submission" date="2020-04" db="EMBL/GenBank/DDBJ databases">
        <title>Analysis of mating type loci in Filobasidium floriforme.</title>
        <authorList>
            <person name="Nowrousian M."/>
        </authorList>
    </citation>
    <scope>NUCLEOTIDE SEQUENCE</scope>
    <source>
        <strain evidence="8">CBS 6242</strain>
    </source>
</reference>
<comment type="function">
    <text evidence="6 7">Subunit of the V0 complex of vacuolar(H+)-ATPase (V-ATPase), a multisubunit enzyme composed of a peripheral complex (V1) that hydrolyzes ATP and a membrane integral complex (V0) that translocates protons. V-ATPase is responsible for acidifying and maintaining the pH of intracellular compartments. This subunit is a non-integral membrane component of the membrane pore domain and is required for proper assembly of the V0 sector. Might be involved in the regulated assembly of V1 subunits onto the membrane sector or alternatively may prevent the passage of protons through V0 pores.</text>
</comment>
<dbReference type="InterPro" id="IPR035067">
    <property type="entry name" value="V-type_ATPase_csu/dsu"/>
</dbReference>
<dbReference type="InterPro" id="IPR016727">
    <property type="entry name" value="ATPase_V0-cplx_dsu"/>
</dbReference>
<dbReference type="SUPFAM" id="SSF103486">
    <property type="entry name" value="V-type ATP synthase subunit C"/>
    <property type="match status" value="1"/>
</dbReference>
<dbReference type="Pfam" id="PF01992">
    <property type="entry name" value="vATP-synt_AC39"/>
    <property type="match status" value="1"/>
</dbReference>
<evidence type="ECO:0000313" key="9">
    <source>
        <dbReference type="Proteomes" id="UP000812966"/>
    </source>
</evidence>